<evidence type="ECO:0000313" key="2">
    <source>
        <dbReference type="EMBL" id="KFB11024.1"/>
    </source>
</evidence>
<evidence type="ECO:0000256" key="1">
    <source>
        <dbReference type="SAM" id="SignalP"/>
    </source>
</evidence>
<evidence type="ECO:0000313" key="3">
    <source>
        <dbReference type="Proteomes" id="UP000053675"/>
    </source>
</evidence>
<dbReference type="EMBL" id="JMQM01000001">
    <property type="protein sequence ID" value="KFB11024.1"/>
    <property type="molecule type" value="Genomic_DNA"/>
</dbReference>
<dbReference type="Proteomes" id="UP000053675">
    <property type="component" value="Unassembled WGS sequence"/>
</dbReference>
<name>A0A084UDI8_9HYPH</name>
<reference evidence="2 3" key="1">
    <citation type="submission" date="2014-05" db="EMBL/GenBank/DDBJ databases">
        <title>Draft Genome Sequence of Nitratireductor basaltis Strain UMTGB225, A Marine Bacterium Isolated from Green Barrel Tunicate.</title>
        <authorList>
            <person name="Gan H.Y."/>
        </authorList>
    </citation>
    <scope>NUCLEOTIDE SEQUENCE [LARGE SCALE GENOMIC DNA]</scope>
    <source>
        <strain evidence="2 3">UMTGB225</strain>
    </source>
</reference>
<protein>
    <recommendedName>
        <fullName evidence="4">Lipoprotein</fullName>
    </recommendedName>
</protein>
<feature type="signal peptide" evidence="1">
    <location>
        <begin position="1"/>
        <end position="21"/>
    </location>
</feature>
<dbReference type="AlphaFoldDB" id="A0A084UDI8"/>
<sequence>MKLLALFAAVAVSGCAAGNYAAMQNYIGVPIGEAIVQNGQPESRVRLDSERVAYTFFFDRMYNGTSMQCRFTFIAKERGAASPQSPIVEVRDPGPACR</sequence>
<keyword evidence="1" id="KW-0732">Signal</keyword>
<dbReference type="RefSeq" id="WP_036482487.1">
    <property type="nucleotide sequence ID" value="NZ_JMQM01000001.1"/>
</dbReference>
<gene>
    <name evidence="2" type="ORF">EL18_02066</name>
</gene>
<feature type="chain" id="PRO_5001783340" description="Lipoprotein" evidence="1">
    <location>
        <begin position="22"/>
        <end position="98"/>
    </location>
</feature>
<comment type="caution">
    <text evidence="2">The sequence shown here is derived from an EMBL/GenBank/DDBJ whole genome shotgun (WGS) entry which is preliminary data.</text>
</comment>
<accession>A0A084UDI8</accession>
<keyword evidence="3" id="KW-1185">Reference proteome</keyword>
<dbReference type="PROSITE" id="PS51257">
    <property type="entry name" value="PROKAR_LIPOPROTEIN"/>
    <property type="match status" value="1"/>
</dbReference>
<proteinExistence type="predicted"/>
<evidence type="ECO:0008006" key="4">
    <source>
        <dbReference type="Google" id="ProtNLM"/>
    </source>
</evidence>
<organism evidence="2 3">
    <name type="scientific">Nitratireductor basaltis</name>
    <dbReference type="NCBI Taxonomy" id="472175"/>
    <lineage>
        <taxon>Bacteria</taxon>
        <taxon>Pseudomonadati</taxon>
        <taxon>Pseudomonadota</taxon>
        <taxon>Alphaproteobacteria</taxon>
        <taxon>Hyphomicrobiales</taxon>
        <taxon>Phyllobacteriaceae</taxon>
        <taxon>Nitratireductor</taxon>
    </lineage>
</organism>